<accession>E0SRB8</accession>
<protein>
    <submittedName>
        <fullName evidence="1">Uncharacterized protein</fullName>
    </submittedName>
</protein>
<dbReference type="HOGENOM" id="CLU_2985653_0_0_2"/>
<sequence length="57" mass="6975">MKTWFVVSLARKLRGYDFRGQKSVYDKMRYVDDRNIDKVVIYITKIMISIQRLWQDS</sequence>
<evidence type="ECO:0000313" key="2">
    <source>
        <dbReference type="Proteomes" id="UP000001304"/>
    </source>
</evidence>
<gene>
    <name evidence="1" type="ordered locus">Igag_1570</name>
</gene>
<reference evidence="1 2" key="1">
    <citation type="journal article" date="2010" name="Stand. Genomic Sci.">
        <title>Complete genome sequence of Ignisphaera aggregans type strain (AQ1.S1).</title>
        <authorList>
            <person name="Goker M."/>
            <person name="Held B."/>
            <person name="Lapidus A."/>
            <person name="Nolan M."/>
            <person name="Spring S."/>
            <person name="Yasawong M."/>
            <person name="Lucas S."/>
            <person name="Glavina Del Rio T."/>
            <person name="Tice H."/>
            <person name="Cheng J.F."/>
            <person name="Goodwin L."/>
            <person name="Tapia R."/>
            <person name="Pitluck S."/>
            <person name="Liolios K."/>
            <person name="Ivanova N."/>
            <person name="Mavromatis K."/>
            <person name="Mikhailova N."/>
            <person name="Pati A."/>
            <person name="Chen A."/>
            <person name="Palaniappan K."/>
            <person name="Brambilla E."/>
            <person name="Land M."/>
            <person name="Hauser L."/>
            <person name="Chang Y.J."/>
            <person name="Jeffries C.D."/>
            <person name="Brettin T."/>
            <person name="Detter J.C."/>
            <person name="Han C."/>
            <person name="Rohde M."/>
            <person name="Sikorski J."/>
            <person name="Woyke T."/>
            <person name="Bristow J."/>
            <person name="Eisen J.A."/>
            <person name="Markowitz V."/>
            <person name="Hugenholtz P."/>
            <person name="Kyrpides N.C."/>
            <person name="Klenk H.P."/>
        </authorList>
    </citation>
    <scope>NUCLEOTIDE SEQUENCE [LARGE SCALE GENOMIC DNA]</scope>
    <source>
        <strain evidence="2">DSM 17230 / JCM 13409 / AQ1.S1</strain>
    </source>
</reference>
<dbReference type="STRING" id="583356.Igag_1570"/>
<dbReference type="KEGG" id="iag:Igag_1570"/>
<dbReference type="Proteomes" id="UP000001304">
    <property type="component" value="Chromosome"/>
</dbReference>
<dbReference type="AlphaFoldDB" id="E0SRB8"/>
<dbReference type="EMBL" id="CP002098">
    <property type="protein sequence ID" value="ADM28372.1"/>
    <property type="molecule type" value="Genomic_DNA"/>
</dbReference>
<name>E0SRB8_IGNAA</name>
<organism evidence="1 2">
    <name type="scientific">Ignisphaera aggregans (strain DSM 17230 / JCM 13409 / AQ1.S1)</name>
    <dbReference type="NCBI Taxonomy" id="583356"/>
    <lineage>
        <taxon>Archaea</taxon>
        <taxon>Thermoproteota</taxon>
        <taxon>Thermoprotei</taxon>
        <taxon>Desulfurococcales</taxon>
        <taxon>Desulfurococcaceae</taxon>
        <taxon>Ignisphaera</taxon>
    </lineage>
</organism>
<proteinExistence type="predicted"/>
<keyword evidence="2" id="KW-1185">Reference proteome</keyword>
<evidence type="ECO:0000313" key="1">
    <source>
        <dbReference type="EMBL" id="ADM28372.1"/>
    </source>
</evidence>
<dbReference type="BioCyc" id="IAGG583356:GHAH-1562-MONOMER"/>